<dbReference type="Gene3D" id="1.20.5.340">
    <property type="match status" value="1"/>
</dbReference>
<feature type="compositionally biased region" description="Basic and acidic residues" evidence="1">
    <location>
        <begin position="185"/>
        <end position="209"/>
    </location>
</feature>
<sequence>MGLLWVVLGPARSTGQTLQISPDAVRSEENVSIDGWVAHLDQSAEYVEKTLGTYIKMLSGNKADKRTKTMWVAPKVKFEEISPLRGDLRASLSAEGNGTAVGFTFSPGYDIHLDKTAYPQEYEKMQGFVKKYVKHHYTEFYREEVAKTEKELNRRRREVEKNEKRIGRLQKSITSNEQKISGGDSKADKLTERNSKNTAETDGRTQENEKLQGEVQHYQEMLTQYNAALQKVRDF</sequence>
<reference evidence="2" key="1">
    <citation type="submission" date="2020-02" db="EMBL/GenBank/DDBJ databases">
        <authorList>
            <person name="Meier V. D."/>
        </authorList>
    </citation>
    <scope>NUCLEOTIDE SEQUENCE</scope>
    <source>
        <strain evidence="2">AVDCRST_MAG56</strain>
    </source>
</reference>
<evidence type="ECO:0000313" key="2">
    <source>
        <dbReference type="EMBL" id="CAA9293963.1"/>
    </source>
</evidence>
<proteinExistence type="predicted"/>
<feature type="region of interest" description="Disordered" evidence="1">
    <location>
        <begin position="148"/>
        <end position="209"/>
    </location>
</feature>
<evidence type="ECO:0000256" key="1">
    <source>
        <dbReference type="SAM" id="MobiDB-lite"/>
    </source>
</evidence>
<dbReference type="EMBL" id="CADCTQ010000405">
    <property type="protein sequence ID" value="CAA9293963.1"/>
    <property type="molecule type" value="Genomic_DNA"/>
</dbReference>
<feature type="compositionally biased region" description="Basic and acidic residues" evidence="1">
    <location>
        <begin position="148"/>
        <end position="166"/>
    </location>
</feature>
<organism evidence="2">
    <name type="scientific">uncultured Cytophagales bacterium</name>
    <dbReference type="NCBI Taxonomy" id="158755"/>
    <lineage>
        <taxon>Bacteria</taxon>
        <taxon>Pseudomonadati</taxon>
        <taxon>Bacteroidota</taxon>
        <taxon>Sphingobacteriia</taxon>
        <taxon>Sphingobacteriales</taxon>
        <taxon>environmental samples</taxon>
    </lineage>
</organism>
<accession>A0A6J4K2E7</accession>
<dbReference type="AlphaFoldDB" id="A0A6J4K2E7"/>
<gene>
    <name evidence="2" type="ORF">AVDCRST_MAG56-5794</name>
</gene>
<protein>
    <submittedName>
        <fullName evidence="2">Uncharacterized protein</fullName>
    </submittedName>
</protein>
<name>A0A6J4K2E7_9SPHI</name>